<dbReference type="Gene3D" id="3.30.1650.10">
    <property type="entry name" value="Bifunctional carbon monoxide dehydrogenase/acetyl-coa synthase(codh/acs), Chain M, domain 3"/>
    <property type="match status" value="1"/>
</dbReference>
<organism evidence="1 2">
    <name type="scientific">Faecalicatena orotica</name>
    <dbReference type="NCBI Taxonomy" id="1544"/>
    <lineage>
        <taxon>Bacteria</taxon>
        <taxon>Bacillati</taxon>
        <taxon>Bacillota</taxon>
        <taxon>Clostridia</taxon>
        <taxon>Lachnospirales</taxon>
        <taxon>Lachnospiraceae</taxon>
        <taxon>Faecalicatena</taxon>
    </lineage>
</organism>
<dbReference type="GO" id="GO:0016491">
    <property type="term" value="F:oxidoreductase activity"/>
    <property type="evidence" value="ECO:0007669"/>
    <property type="project" value="InterPro"/>
</dbReference>
<reference evidence="1 2" key="1">
    <citation type="submission" date="2018-05" db="EMBL/GenBank/DDBJ databases">
        <title>The Hungate 1000. A catalogue of reference genomes from the rumen microbiome.</title>
        <authorList>
            <person name="Kelly W."/>
        </authorList>
    </citation>
    <scope>NUCLEOTIDE SEQUENCE [LARGE SCALE GENOMIC DNA]</scope>
    <source>
        <strain evidence="1 2">NLAE-zl-C242</strain>
    </source>
</reference>
<evidence type="ECO:0000313" key="1">
    <source>
        <dbReference type="EMBL" id="PWJ29542.1"/>
    </source>
</evidence>
<dbReference type="Proteomes" id="UP000245845">
    <property type="component" value="Unassembled WGS sequence"/>
</dbReference>
<keyword evidence="2" id="KW-1185">Reference proteome</keyword>
<dbReference type="SUPFAM" id="SSF56821">
    <property type="entry name" value="Prismane protein-like"/>
    <property type="match status" value="1"/>
</dbReference>
<gene>
    <name evidence="1" type="ORF">A8806_106281</name>
</gene>
<evidence type="ECO:0008006" key="3">
    <source>
        <dbReference type="Google" id="ProtNLM"/>
    </source>
</evidence>
<evidence type="ECO:0000313" key="2">
    <source>
        <dbReference type="Proteomes" id="UP000245845"/>
    </source>
</evidence>
<dbReference type="InterPro" id="IPR011254">
    <property type="entry name" value="Prismane-like_sf"/>
</dbReference>
<comment type="caution">
    <text evidence="1">The sequence shown here is derived from an EMBL/GenBank/DDBJ whole genome shotgun (WGS) entry which is preliminary data.</text>
</comment>
<accession>A0A2Y9BJU3</accession>
<dbReference type="EMBL" id="QGDL01000006">
    <property type="protein sequence ID" value="PWJ29542.1"/>
    <property type="molecule type" value="Genomic_DNA"/>
</dbReference>
<dbReference type="RefSeq" id="WP_109731381.1">
    <property type="nucleotide sequence ID" value="NZ_BAAACK010000026.1"/>
</dbReference>
<dbReference type="InterPro" id="IPR038571">
    <property type="entry name" value="CO_DH/Ac-CoA_synth_bsu_3_sf"/>
</dbReference>
<dbReference type="AlphaFoldDB" id="A0A2Y9BJU3"/>
<proteinExistence type="predicted"/>
<sequence>MELYDEIIRNTREYLSAYTPRCYPYDEKQCWEETASGEMVMLRDAAFELGGGNCESVNYTCVTSALDGAGKNEVLLYGPELSELKGDVSFARIVFLTADPSVWEGLGEEAAYRFIRDLEYVRYHVYPRGYMVRTSAKSSKEQARVSREALKAGISFEKLGAVYIRKYLQNPGIQSVQVLFLTGLYSLVPFQKEAGQAEAVTEALNHILKGMPMNCGTCDLKVICDEVEGMRALHQKKR</sequence>
<name>A0A2Y9BJU3_9FIRM</name>
<protein>
    <recommendedName>
        <fullName evidence="3">CO-methylating acetyl-CoA synthase</fullName>
    </recommendedName>
</protein>